<gene>
    <name evidence="3" type="ORF">SAMN05216375_12421</name>
    <name evidence="2" type="ORF">TR210_2450</name>
</gene>
<keyword evidence="1" id="KW-0812">Transmembrane</keyword>
<evidence type="ECO:0000256" key="1">
    <source>
        <dbReference type="SAM" id="Phobius"/>
    </source>
</evidence>
<feature type="transmembrane region" description="Helical" evidence="1">
    <location>
        <begin position="189"/>
        <end position="209"/>
    </location>
</feature>
<reference evidence="2 4" key="1">
    <citation type="submission" date="2016-02" db="EMBL/GenBank/DDBJ databases">
        <authorList>
            <person name="Wen L."/>
            <person name="He K."/>
            <person name="Yang H."/>
        </authorList>
    </citation>
    <scope>NUCLEOTIDE SEQUENCE [LARGE SCALE GENOMIC DNA]</scope>
    <source>
        <strain evidence="2">Trichococcus_R210</strain>
    </source>
</reference>
<feature type="transmembrane region" description="Helical" evidence="1">
    <location>
        <begin position="108"/>
        <end position="127"/>
    </location>
</feature>
<feature type="transmembrane region" description="Helical" evidence="1">
    <location>
        <begin position="78"/>
        <end position="96"/>
    </location>
</feature>
<evidence type="ECO:0000313" key="2">
    <source>
        <dbReference type="EMBL" id="CZR07512.1"/>
    </source>
</evidence>
<dbReference type="Proteomes" id="UP000076878">
    <property type="component" value="Unassembled WGS sequence"/>
</dbReference>
<dbReference type="InterPro" id="IPR046283">
    <property type="entry name" value="DUF6320"/>
</dbReference>
<dbReference type="EMBL" id="FJNB01000022">
    <property type="protein sequence ID" value="CZR07512.1"/>
    <property type="molecule type" value="Genomic_DNA"/>
</dbReference>
<dbReference type="Pfam" id="PF19845">
    <property type="entry name" value="DUF6320"/>
    <property type="match status" value="1"/>
</dbReference>
<feature type="transmembrane region" description="Helical" evidence="1">
    <location>
        <begin position="160"/>
        <end position="183"/>
    </location>
</feature>
<dbReference type="EMBL" id="FNYT01000024">
    <property type="protein sequence ID" value="SEJ73997.1"/>
    <property type="molecule type" value="Genomic_DNA"/>
</dbReference>
<evidence type="ECO:0000313" key="3">
    <source>
        <dbReference type="EMBL" id="SEJ73997.1"/>
    </source>
</evidence>
<sequence>MRHCQHCNATIKGDWEQCPLCRTTLEEAADPVLPDPYPKIPLRFNKEIVWKYLTLISFVLIIAFLLIELIWIGRMENVQLALFGIMSMWLSVLILIRKRRNIAKGIVYLIVSLSLLCIYLDYLSGWSGWSTTYAVPIICSFAIVSLYIAVRLVNLGVRDYVLYLLTAALLGLLPALFLTLDWVTTPLPASLSVMMSAVTLVIILLYHGGEIWRELEKRMHV</sequence>
<proteinExistence type="predicted"/>
<dbReference type="OrthoDB" id="2164897at2"/>
<reference evidence="3 5" key="2">
    <citation type="submission" date="2016-10" db="EMBL/GenBank/DDBJ databases">
        <authorList>
            <person name="Varghese N."/>
            <person name="Submissions S."/>
        </authorList>
    </citation>
    <scope>NUCLEOTIDE SEQUENCE [LARGE SCALE GENOMIC DNA]</scope>
    <source>
        <strain evidence="3 5">DSM 22150</strain>
    </source>
</reference>
<accession>A0A143Z4H6</accession>
<evidence type="ECO:0000313" key="5">
    <source>
        <dbReference type="Proteomes" id="UP000199280"/>
    </source>
</evidence>
<keyword evidence="1" id="KW-1133">Transmembrane helix</keyword>
<protein>
    <submittedName>
        <fullName evidence="2">Uncharacterized protein</fullName>
    </submittedName>
</protein>
<dbReference type="Proteomes" id="UP000199280">
    <property type="component" value="Unassembled WGS sequence"/>
</dbReference>
<dbReference type="RefSeq" id="WP_068624190.1">
    <property type="nucleotide sequence ID" value="NZ_FJNB01000022.1"/>
</dbReference>
<keyword evidence="5" id="KW-1185">Reference proteome</keyword>
<feature type="transmembrane region" description="Helical" evidence="1">
    <location>
        <begin position="133"/>
        <end position="153"/>
    </location>
</feature>
<dbReference type="STRING" id="640938.TR210_2450"/>
<organism evidence="2 4">
    <name type="scientific">Trichococcus ilyis</name>
    <dbReference type="NCBI Taxonomy" id="640938"/>
    <lineage>
        <taxon>Bacteria</taxon>
        <taxon>Bacillati</taxon>
        <taxon>Bacillota</taxon>
        <taxon>Bacilli</taxon>
        <taxon>Lactobacillales</taxon>
        <taxon>Carnobacteriaceae</taxon>
        <taxon>Trichococcus</taxon>
    </lineage>
</organism>
<name>A0A143Z4H6_9LACT</name>
<evidence type="ECO:0000313" key="4">
    <source>
        <dbReference type="Proteomes" id="UP000076878"/>
    </source>
</evidence>
<dbReference type="AlphaFoldDB" id="A0A143Z4H6"/>
<keyword evidence="1" id="KW-0472">Membrane</keyword>
<feature type="transmembrane region" description="Helical" evidence="1">
    <location>
        <begin position="49"/>
        <end position="72"/>
    </location>
</feature>